<dbReference type="HAMAP" id="MF_04162">
    <property type="entry name" value="T4_Clamp_Loader_L"/>
    <property type="match status" value="1"/>
</dbReference>
<dbReference type="KEGG" id="vg:14016243"/>
<comment type="similarity">
    <text evidence="4">Belongs to the Tevenvirinae sliding-clamp-loader large subunit family.</text>
</comment>
<proteinExistence type="inferred from homology"/>
<dbReference type="OrthoDB" id="4962at10239"/>
<keyword evidence="4" id="KW-1194">Viral DNA replication</keyword>
<dbReference type="EMBL" id="JX123262">
    <property type="protein sequence ID" value="AFN39517.1"/>
    <property type="molecule type" value="Genomic_DNA"/>
</dbReference>
<reference evidence="6 7" key="1">
    <citation type="journal article" date="2012" name="J. Virol.">
        <title>Complete Genome Sequence of Aeromonas hydrophila Phage CC2.</title>
        <authorList>
            <person name="Shen C.J."/>
            <person name="Liu Y.J."/>
            <person name="Lu C.P."/>
        </authorList>
    </citation>
    <scope>NUCLEOTIDE SEQUENCE [LARGE SCALE GENOMIC DNA]</scope>
</reference>
<sequence length="326" mass="37209">MLSVDNTHHMMEMKFRPQSISECILPRHDIERFNGLIKLGRIPHLLLCSKSPGTGKTTTALALANDVDADVMFISGGNLRINDLRTTLTDFASTSTRKKGGKIIIIDEGDNDDMSAVQKELRSWMEAYGGNCTIIMTCNNIEKIIDPLRSRFRIFEFGKVVEESEELVKADELRMMKEMIVRCFAICKEEGIEIRDKNSIAALVKKNFPNFRTTITEMNKYAACGYIDEGVLTSVNRSTKEMEKLFELIKAKKVQEIRQLVPNFSSDYVNFVNAFYERATTQVTGQSYRMMIKILAEFQKFASTVPNMEIHLMDMLSDMACEVNWK</sequence>
<keyword evidence="7" id="KW-1185">Reference proteome</keyword>
<comment type="caution">
    <text evidence="4">Lacks conserved residue(s) required for the propagation of feature annotation.</text>
</comment>
<name>I6X7V5_9CAUD</name>
<dbReference type="InterPro" id="IPR046388">
    <property type="entry name" value="T4_Clamp_Loader_L"/>
</dbReference>
<organism evidence="6 7">
    <name type="scientific">Aeromonas phage CC2</name>
    <dbReference type="NCBI Taxonomy" id="1204516"/>
    <lineage>
        <taxon>Viruses</taxon>
        <taxon>Duplodnaviria</taxon>
        <taxon>Heunggongvirae</taxon>
        <taxon>Uroviricota</taxon>
        <taxon>Caudoviricetes</taxon>
        <taxon>Pantevenvirales</taxon>
        <taxon>Straboviridae</taxon>
        <taxon>Emmerichvirinae</taxon>
        <taxon>Ceceduovirus</taxon>
        <taxon>Ceceduovirus cc2</taxon>
    </lineage>
</organism>
<keyword evidence="4" id="KW-0378">Hydrolase</keyword>
<dbReference type="EC" id="3.6.4.-" evidence="4"/>
<dbReference type="GeneID" id="14016243"/>
<dbReference type="Pfam" id="PF00004">
    <property type="entry name" value="AAA"/>
    <property type="match status" value="1"/>
</dbReference>
<comment type="function">
    <text evidence="4">Forms the sliding-clamp-loader together with the small subunit. Functions as an ATPase enzyme. The clamp loader holds the clamp in an open conformation and places it onto the DNA. 4 ATP molecules must bind to the sliding-clamp-loader before the latter can open the sliding clamp. ATP hydrolysis triggers the detachment of the sliding clamp from the sliding-clamp-loader, freeing the sliding clamp to track along DNA.</text>
</comment>
<feature type="domain" description="AAA+ ATPase" evidence="5">
    <location>
        <begin position="41"/>
        <end position="161"/>
    </location>
</feature>
<evidence type="ECO:0000259" key="5">
    <source>
        <dbReference type="SMART" id="SM00382"/>
    </source>
</evidence>
<evidence type="ECO:0000313" key="6">
    <source>
        <dbReference type="EMBL" id="AFN39517.1"/>
    </source>
</evidence>
<gene>
    <name evidence="6" type="ORF">CC2_253</name>
</gene>
<dbReference type="InterPro" id="IPR050238">
    <property type="entry name" value="DNA_Rep/Repair_Clamp_Loader"/>
</dbReference>
<feature type="binding site" evidence="4">
    <location>
        <begin position="53"/>
        <end position="58"/>
    </location>
    <ligand>
        <name>ATP</name>
        <dbReference type="ChEBI" id="CHEBI:30616"/>
    </ligand>
</feature>
<dbReference type="CDD" id="cd00009">
    <property type="entry name" value="AAA"/>
    <property type="match status" value="1"/>
</dbReference>
<keyword evidence="2 4" id="KW-0547">Nucleotide-binding</keyword>
<dbReference type="InterPro" id="IPR003959">
    <property type="entry name" value="ATPase_AAA_core"/>
</dbReference>
<evidence type="ECO:0000256" key="1">
    <source>
        <dbReference type="ARBA" id="ARBA00022705"/>
    </source>
</evidence>
<dbReference type="InterPro" id="IPR027417">
    <property type="entry name" value="P-loop_NTPase"/>
</dbReference>
<evidence type="ECO:0000256" key="3">
    <source>
        <dbReference type="ARBA" id="ARBA00022840"/>
    </source>
</evidence>
<dbReference type="Pfam" id="PF21328">
    <property type="entry name" value="Gp44_lid"/>
    <property type="match status" value="1"/>
</dbReference>
<dbReference type="Gene3D" id="3.40.50.300">
    <property type="entry name" value="P-loop containing nucleotide triphosphate hydrolases"/>
    <property type="match status" value="1"/>
</dbReference>
<dbReference type="GO" id="GO:0006261">
    <property type="term" value="P:DNA-templated DNA replication"/>
    <property type="evidence" value="ECO:0007669"/>
    <property type="project" value="TreeGrafter"/>
</dbReference>
<dbReference type="GO" id="GO:0005524">
    <property type="term" value="F:ATP binding"/>
    <property type="evidence" value="ECO:0007669"/>
    <property type="project" value="UniProtKB-UniRule"/>
</dbReference>
<keyword evidence="3 4" id="KW-0067">ATP-binding</keyword>
<dbReference type="PANTHER" id="PTHR11669:SF20">
    <property type="entry name" value="REPLICATION FACTOR C SUBUNIT 4"/>
    <property type="match status" value="1"/>
</dbReference>
<dbReference type="GO" id="GO:0003689">
    <property type="term" value="F:DNA clamp loader activity"/>
    <property type="evidence" value="ECO:0007669"/>
    <property type="project" value="UniProtKB-UniRule"/>
</dbReference>
<dbReference type="RefSeq" id="YP_007010279.1">
    <property type="nucleotide sequence ID" value="NC_019538.1"/>
</dbReference>
<comment type="subunit">
    <text evidence="4">The sliding-clamp-loader consists of 4 large subunits and 1 small subunit. Interacts with the sliding clamp; this interaction allows the sliding-clamp-loader to open the sliding clamp. Part of the replicase complex that includes the DNA polymerase, the polymerase clamp, the clamp loader complex, the single-stranded DNA binding protein, the primase, the helicase and the helicase assembly factor.</text>
</comment>
<dbReference type="Gene3D" id="1.10.8.60">
    <property type="match status" value="1"/>
</dbReference>
<accession>I6X7V5</accession>
<dbReference type="Gene3D" id="1.20.272.10">
    <property type="match status" value="1"/>
</dbReference>
<dbReference type="InterPro" id="IPR048815">
    <property type="entry name" value="Gp44_lid"/>
</dbReference>
<keyword evidence="1" id="KW-0235">DNA replication</keyword>
<dbReference type="GO" id="GO:0039693">
    <property type="term" value="P:viral DNA genome replication"/>
    <property type="evidence" value="ECO:0007669"/>
    <property type="project" value="UniProtKB-UniRule"/>
</dbReference>
<dbReference type="SMART" id="SM00382">
    <property type="entry name" value="AAA"/>
    <property type="match status" value="1"/>
</dbReference>
<dbReference type="GO" id="GO:0016887">
    <property type="term" value="F:ATP hydrolysis activity"/>
    <property type="evidence" value="ECO:0007669"/>
    <property type="project" value="UniProtKB-UniRule"/>
</dbReference>
<feature type="binding site" evidence="4">
    <location>
        <position position="212"/>
    </location>
    <ligand>
        <name>ATP</name>
        <dbReference type="ChEBI" id="CHEBI:30616"/>
    </ligand>
</feature>
<dbReference type="InterPro" id="IPR003593">
    <property type="entry name" value="AAA+_ATPase"/>
</dbReference>
<protein>
    <recommendedName>
        <fullName evidence="4">Sliding-clamp-loader large subunit</fullName>
        <ecNumber evidence="4">3.6.4.-</ecNumber>
    </recommendedName>
    <alternativeName>
        <fullName evidence="4">Clamp loader gp44 subunit</fullName>
    </alternativeName>
</protein>
<evidence type="ECO:0000256" key="2">
    <source>
        <dbReference type="ARBA" id="ARBA00022741"/>
    </source>
</evidence>
<evidence type="ECO:0000256" key="4">
    <source>
        <dbReference type="HAMAP-Rule" id="MF_04162"/>
    </source>
</evidence>
<dbReference type="GO" id="GO:0003677">
    <property type="term" value="F:DNA binding"/>
    <property type="evidence" value="ECO:0007669"/>
    <property type="project" value="UniProtKB-UniRule"/>
</dbReference>
<dbReference type="GO" id="GO:0006281">
    <property type="term" value="P:DNA repair"/>
    <property type="evidence" value="ECO:0007669"/>
    <property type="project" value="TreeGrafter"/>
</dbReference>
<keyword evidence="4" id="KW-0238">DNA-binding</keyword>
<feature type="binding site" evidence="4">
    <location>
        <position position="24"/>
    </location>
    <ligand>
        <name>ATP</name>
        <dbReference type="ChEBI" id="CHEBI:30616"/>
    </ligand>
</feature>
<dbReference type="PANTHER" id="PTHR11669">
    <property type="entry name" value="REPLICATION FACTOR C / DNA POLYMERASE III GAMMA-TAU SUBUNIT"/>
    <property type="match status" value="1"/>
</dbReference>
<dbReference type="Proteomes" id="UP000009016">
    <property type="component" value="Segment"/>
</dbReference>
<evidence type="ECO:0000313" key="7">
    <source>
        <dbReference type="Proteomes" id="UP000009016"/>
    </source>
</evidence>
<dbReference type="SUPFAM" id="SSF52540">
    <property type="entry name" value="P-loop containing nucleoside triphosphate hydrolases"/>
    <property type="match status" value="1"/>
</dbReference>